<evidence type="ECO:0000256" key="1">
    <source>
        <dbReference type="ARBA" id="ARBA00001954"/>
    </source>
</evidence>
<organism evidence="2 3">
    <name type="scientific">Oedothorax gibbosus</name>
    <dbReference type="NCBI Taxonomy" id="931172"/>
    <lineage>
        <taxon>Eukaryota</taxon>
        <taxon>Metazoa</taxon>
        <taxon>Ecdysozoa</taxon>
        <taxon>Arthropoda</taxon>
        <taxon>Chelicerata</taxon>
        <taxon>Arachnida</taxon>
        <taxon>Araneae</taxon>
        <taxon>Araneomorphae</taxon>
        <taxon>Entelegynae</taxon>
        <taxon>Araneoidea</taxon>
        <taxon>Linyphiidae</taxon>
        <taxon>Erigoninae</taxon>
        <taxon>Oedothorax</taxon>
    </lineage>
</organism>
<dbReference type="Proteomes" id="UP000827092">
    <property type="component" value="Unassembled WGS sequence"/>
</dbReference>
<comment type="cofactor">
    <cofactor evidence="1">
        <name>Fe(2+)</name>
        <dbReference type="ChEBI" id="CHEBI:29033"/>
    </cofactor>
</comment>
<dbReference type="InterPro" id="IPR032870">
    <property type="entry name" value="ALKBH7-like"/>
</dbReference>
<accession>A0AAV6TRV9</accession>
<protein>
    <recommendedName>
        <fullName evidence="4">Alpha-ketoglutarate-dependent dioxygenase AlkB-like domain-containing protein</fullName>
    </recommendedName>
</protein>
<dbReference type="PANTHER" id="PTHR21052:SF0">
    <property type="entry name" value="ALPHA-KETOGLUTARATE-DEPENDENT DIOXYGENASE ALKB HOMOLOG 7, MITOCHONDRIAL"/>
    <property type="match status" value="1"/>
</dbReference>
<reference evidence="2 3" key="1">
    <citation type="journal article" date="2022" name="Nat. Ecol. Evol.">
        <title>A masculinizing supergene underlies an exaggerated male reproductive morph in a spider.</title>
        <authorList>
            <person name="Hendrickx F."/>
            <person name="De Corte Z."/>
            <person name="Sonet G."/>
            <person name="Van Belleghem S.M."/>
            <person name="Kostlbacher S."/>
            <person name="Vangestel C."/>
        </authorList>
    </citation>
    <scope>NUCLEOTIDE SEQUENCE [LARGE SCALE GENOMIC DNA]</scope>
    <source>
        <strain evidence="2">W744_W776</strain>
    </source>
</reference>
<dbReference type="GO" id="GO:0006974">
    <property type="term" value="P:DNA damage response"/>
    <property type="evidence" value="ECO:0007669"/>
    <property type="project" value="InterPro"/>
</dbReference>
<evidence type="ECO:0008006" key="4">
    <source>
        <dbReference type="Google" id="ProtNLM"/>
    </source>
</evidence>
<dbReference type="Gene3D" id="2.60.120.590">
    <property type="entry name" value="Alpha-ketoglutarate-dependent dioxygenase AlkB-like"/>
    <property type="match status" value="1"/>
</dbReference>
<dbReference type="SUPFAM" id="SSF51197">
    <property type="entry name" value="Clavaminate synthase-like"/>
    <property type="match status" value="1"/>
</dbReference>
<evidence type="ECO:0000313" key="2">
    <source>
        <dbReference type="EMBL" id="KAG8174625.1"/>
    </source>
</evidence>
<evidence type="ECO:0000313" key="3">
    <source>
        <dbReference type="Proteomes" id="UP000827092"/>
    </source>
</evidence>
<dbReference type="GO" id="GO:0005759">
    <property type="term" value="C:mitochondrial matrix"/>
    <property type="evidence" value="ECO:0007669"/>
    <property type="project" value="TreeGrafter"/>
</dbReference>
<comment type="caution">
    <text evidence="2">The sequence shown here is derived from an EMBL/GenBank/DDBJ whole genome shotgun (WGS) entry which is preliminary data.</text>
</comment>
<dbReference type="EMBL" id="JAFNEN010001175">
    <property type="protein sequence ID" value="KAG8174625.1"/>
    <property type="molecule type" value="Genomic_DNA"/>
</dbReference>
<dbReference type="InterPro" id="IPR037151">
    <property type="entry name" value="AlkB-like_sf"/>
</dbReference>
<gene>
    <name evidence="2" type="ORF">JTE90_004421</name>
</gene>
<keyword evidence="3" id="KW-1185">Reference proteome</keyword>
<proteinExistence type="predicted"/>
<sequence>MISINIVTKCFIRRLFQACRYHRSTKEVNGTQHLTNIWTSNSTAFDLIQENFVLHENFVTENEEKNLLAEIDPIFKRRRYQFDHWDGAIQGYKETEKEIWNEENSQVIKRLRELAFPSETAPLRSIHVLDLSKTGHIKPHIDSVKFCGSIIAGISLQSTSVMRLVMEKNTSIVVDTLLKRRSLYIMRGVVRYEFTHEILSCEASYFKSQHIPRERRVSVICRNEPMEKV</sequence>
<dbReference type="AlphaFoldDB" id="A0AAV6TRV9"/>
<dbReference type="PANTHER" id="PTHR21052">
    <property type="entry name" value="SPERMATOGENESIS ASSOCIATED 11-RELATED"/>
    <property type="match status" value="1"/>
</dbReference>
<name>A0AAV6TRV9_9ARAC</name>
<dbReference type="GO" id="GO:0006631">
    <property type="term" value="P:fatty acid metabolic process"/>
    <property type="evidence" value="ECO:0007669"/>
    <property type="project" value="TreeGrafter"/>
</dbReference>